<keyword evidence="2" id="KW-1185">Reference proteome</keyword>
<name>A0ABW8XRH6_9FLAO</name>
<gene>
    <name evidence="1" type="ORF">ABS764_04485</name>
</gene>
<dbReference type="Proteomes" id="UP001629260">
    <property type="component" value="Unassembled WGS sequence"/>
</dbReference>
<dbReference type="EMBL" id="JBELQA010000002">
    <property type="protein sequence ID" value="MFL9830102.1"/>
    <property type="molecule type" value="Genomic_DNA"/>
</dbReference>
<evidence type="ECO:0008006" key="3">
    <source>
        <dbReference type="Google" id="ProtNLM"/>
    </source>
</evidence>
<sequence>MLNKSLRDKEKIRIDNILKTLHSLVFVPKWNDNDDFKAIDEQLKNFGLDLERINEISEDELIELLQRCHLDWNHQEHFADILVEMPQKNQFHFLEKAIAIYNYIQASSKTFSFDIFNKIAVLKNNY</sequence>
<dbReference type="RefSeq" id="WP_408080395.1">
    <property type="nucleotide sequence ID" value="NZ_JBELQA010000002.1"/>
</dbReference>
<reference evidence="1 2" key="1">
    <citation type="submission" date="2024-06" db="EMBL/GenBank/DDBJ databases">
        <authorList>
            <person name="Kaempfer P."/>
            <person name="Viver T."/>
        </authorList>
    </citation>
    <scope>NUCLEOTIDE SEQUENCE [LARGE SCALE GENOMIC DNA]</scope>
    <source>
        <strain evidence="1 2">ST-87</strain>
    </source>
</reference>
<organism evidence="1 2">
    <name type="scientific">Flavobacterium plantiphilum</name>
    <dbReference type="NCBI Taxonomy" id="3163297"/>
    <lineage>
        <taxon>Bacteria</taxon>
        <taxon>Pseudomonadati</taxon>
        <taxon>Bacteroidota</taxon>
        <taxon>Flavobacteriia</taxon>
        <taxon>Flavobacteriales</taxon>
        <taxon>Flavobacteriaceae</taxon>
        <taxon>Flavobacterium</taxon>
    </lineage>
</organism>
<proteinExistence type="predicted"/>
<evidence type="ECO:0000313" key="1">
    <source>
        <dbReference type="EMBL" id="MFL9830102.1"/>
    </source>
</evidence>
<evidence type="ECO:0000313" key="2">
    <source>
        <dbReference type="Proteomes" id="UP001629260"/>
    </source>
</evidence>
<protein>
    <recommendedName>
        <fullName evidence="3">Tellurite resistance protein TerB</fullName>
    </recommendedName>
</protein>
<accession>A0ABW8XRH6</accession>
<comment type="caution">
    <text evidence="1">The sequence shown here is derived from an EMBL/GenBank/DDBJ whole genome shotgun (WGS) entry which is preliminary data.</text>
</comment>